<dbReference type="EMBL" id="CP047593">
    <property type="protein sequence ID" value="QHI70122.1"/>
    <property type="molecule type" value="Genomic_DNA"/>
</dbReference>
<accession>A0A6P1M7U9</accession>
<organism evidence="1 2">
    <name type="scientific">Tichowtungia aerotolerans</name>
    <dbReference type="NCBI Taxonomy" id="2697043"/>
    <lineage>
        <taxon>Bacteria</taxon>
        <taxon>Pseudomonadati</taxon>
        <taxon>Kiritimatiellota</taxon>
        <taxon>Tichowtungiia</taxon>
        <taxon>Tichowtungiales</taxon>
        <taxon>Tichowtungiaceae</taxon>
        <taxon>Tichowtungia</taxon>
    </lineage>
</organism>
<dbReference type="RefSeq" id="WP_160629301.1">
    <property type="nucleotide sequence ID" value="NZ_CP047593.1"/>
</dbReference>
<evidence type="ECO:0000313" key="2">
    <source>
        <dbReference type="Proteomes" id="UP000464954"/>
    </source>
</evidence>
<dbReference type="Gene3D" id="3.20.20.150">
    <property type="entry name" value="Divalent-metal-dependent TIM barrel enzymes"/>
    <property type="match status" value="1"/>
</dbReference>
<sequence length="257" mass="29412">MEKSFKIYMATVLLDRNRWTEERNPSVKVSNWLERFSADGFDGLELWSFHATYASEEEQARLEQSALPIRLFNSYACFDREDSAQETDVVAAIRFGARGIKYNIGSDPALRKTYLKQLAAWRERVPQNIQLLCECHPGTIIEQPVAARAFFDELGMDGHGIIVHPFSRFDSLEEWLDLFGPDVMHAHMQMTDESGKLIRFDKRSDLAEQAIRIMQKKGYCGSYSLEFTEGVAAPGETPEMLYENARKDLSLLRSLLA</sequence>
<dbReference type="InterPro" id="IPR036237">
    <property type="entry name" value="Xyl_isomerase-like_sf"/>
</dbReference>
<name>A0A6P1M7U9_9BACT</name>
<dbReference type="AlphaFoldDB" id="A0A6P1M7U9"/>
<proteinExistence type="predicted"/>
<protein>
    <recommendedName>
        <fullName evidence="3">Sugar phosphate isomerase/epimerase</fullName>
    </recommendedName>
</protein>
<evidence type="ECO:0000313" key="1">
    <source>
        <dbReference type="EMBL" id="QHI70122.1"/>
    </source>
</evidence>
<reference evidence="1 2" key="1">
    <citation type="submission" date="2020-01" db="EMBL/GenBank/DDBJ databases">
        <title>Ponticoccus aerotolerans gen. nov., sp. nov., an anaerobic bacterium and proposal of Ponticoccusceae fam. nov., Ponticoccusles ord. nov. and Ponticoccuse classis nov. in the phylum Kiritimatiellaeota.</title>
        <authorList>
            <person name="Zhou L.Y."/>
            <person name="Du Z.J."/>
        </authorList>
    </citation>
    <scope>NUCLEOTIDE SEQUENCE [LARGE SCALE GENOMIC DNA]</scope>
    <source>
        <strain evidence="1 2">S-5007</strain>
    </source>
</reference>
<keyword evidence="2" id="KW-1185">Reference proteome</keyword>
<evidence type="ECO:0008006" key="3">
    <source>
        <dbReference type="Google" id="ProtNLM"/>
    </source>
</evidence>
<dbReference type="SUPFAM" id="SSF51658">
    <property type="entry name" value="Xylose isomerase-like"/>
    <property type="match status" value="1"/>
</dbReference>
<dbReference type="Proteomes" id="UP000464954">
    <property type="component" value="Chromosome"/>
</dbReference>
<dbReference type="KEGG" id="taer:GT409_11935"/>
<gene>
    <name evidence="1" type="ORF">GT409_11935</name>
</gene>